<feature type="region of interest" description="Disordered" evidence="1">
    <location>
        <begin position="286"/>
        <end position="333"/>
    </location>
</feature>
<keyword evidence="4" id="KW-1185">Reference proteome</keyword>
<comment type="caution">
    <text evidence="3">The sequence shown here is derived from an EMBL/GenBank/DDBJ whole genome shotgun (WGS) entry which is preliminary data.</text>
</comment>
<dbReference type="Gene3D" id="3.40.50.280">
    <property type="entry name" value="Cobalamin-binding domain"/>
    <property type="match status" value="1"/>
</dbReference>
<proteinExistence type="predicted"/>
<dbReference type="Pfam" id="PF02310">
    <property type="entry name" value="B12-binding"/>
    <property type="match status" value="1"/>
</dbReference>
<evidence type="ECO:0000256" key="1">
    <source>
        <dbReference type="SAM" id="MobiDB-lite"/>
    </source>
</evidence>
<organism evidence="3 4">
    <name type="scientific">Methylocystis echinoides</name>
    <dbReference type="NCBI Taxonomy" id="29468"/>
    <lineage>
        <taxon>Bacteria</taxon>
        <taxon>Pseudomonadati</taxon>
        <taxon>Pseudomonadota</taxon>
        <taxon>Alphaproteobacteria</taxon>
        <taxon>Hyphomicrobiales</taxon>
        <taxon>Methylocystaceae</taxon>
        <taxon>Methylocystis</taxon>
    </lineage>
</organism>
<dbReference type="SUPFAM" id="SSF52242">
    <property type="entry name" value="Cobalamin (vitamin B12)-binding domain"/>
    <property type="match status" value="1"/>
</dbReference>
<feature type="domain" description="B12-binding" evidence="2">
    <location>
        <begin position="154"/>
        <end position="282"/>
    </location>
</feature>
<dbReference type="PROSITE" id="PS51332">
    <property type="entry name" value="B12_BINDING"/>
    <property type="match status" value="1"/>
</dbReference>
<sequence>MSSRGESEVGMHFDASPCSRQVRDLFANRAGPDQERLASVIFDDIVPRLHMFHHELSAKDAERAFTREEISDFGAILITDDSVAADQYLQKMRVRGHSEETLFLGLMAETARHLGALWEEDRCSFIDVTIGVARLQKILCVFSGVCEPAVTDGHYRVLLCALAGETHVFGLDMVACFMRHASWEVDVQKGCESQDVSEVVARDWFAVVGMTLSAESGLEALCRAIQTARASSVNPAIGVLVGGPLFRAQPKLVAQVGADAMATDAATASLLAKKLLLRQQTKLAVQRGHGSGQNGHAASHNGSQSQTPFSSKEPRDGAFTEAGAQSCIQSSNV</sequence>
<name>A0A9W6LTP4_9HYPH</name>
<dbReference type="RefSeq" id="WP_281805095.1">
    <property type="nucleotide sequence ID" value="NZ_BSEC01000001.1"/>
</dbReference>
<feature type="compositionally biased region" description="Polar residues" evidence="1">
    <location>
        <begin position="294"/>
        <end position="310"/>
    </location>
</feature>
<dbReference type="Proteomes" id="UP001144323">
    <property type="component" value="Unassembled WGS sequence"/>
</dbReference>
<evidence type="ECO:0000259" key="2">
    <source>
        <dbReference type="PROSITE" id="PS51332"/>
    </source>
</evidence>
<dbReference type="EMBL" id="BSEC01000001">
    <property type="protein sequence ID" value="GLI94853.1"/>
    <property type="molecule type" value="Genomic_DNA"/>
</dbReference>
<dbReference type="GO" id="GO:0031419">
    <property type="term" value="F:cobalamin binding"/>
    <property type="evidence" value="ECO:0007669"/>
    <property type="project" value="InterPro"/>
</dbReference>
<accession>A0A9W6LTP4</accession>
<dbReference type="InterPro" id="IPR036724">
    <property type="entry name" value="Cobalamin-bd_sf"/>
</dbReference>
<dbReference type="AlphaFoldDB" id="A0A9W6LTP4"/>
<protein>
    <recommendedName>
        <fullName evidence="2">B12-binding domain-containing protein</fullName>
    </recommendedName>
</protein>
<reference evidence="3" key="1">
    <citation type="journal article" date="2023" name="Int. J. Syst. Evol. Microbiol.">
        <title>Methylocystis iwaonis sp. nov., a type II methane-oxidizing bacterium from surface soil of a rice paddy field in Japan, and emended description of the genus Methylocystis (ex Whittenbury et al. 1970) Bowman et al. 1993.</title>
        <authorList>
            <person name="Kaise H."/>
            <person name="Sawadogo J.B."/>
            <person name="Alam M.S."/>
            <person name="Ueno C."/>
            <person name="Dianou D."/>
            <person name="Shinjo R."/>
            <person name="Asakawa S."/>
        </authorList>
    </citation>
    <scope>NUCLEOTIDE SEQUENCE</scope>
    <source>
        <strain evidence="3">LMG27198</strain>
    </source>
</reference>
<evidence type="ECO:0000313" key="3">
    <source>
        <dbReference type="EMBL" id="GLI94853.1"/>
    </source>
</evidence>
<evidence type="ECO:0000313" key="4">
    <source>
        <dbReference type="Proteomes" id="UP001144323"/>
    </source>
</evidence>
<dbReference type="InterPro" id="IPR006158">
    <property type="entry name" value="Cobalamin-bd"/>
</dbReference>
<gene>
    <name evidence="3" type="ORF">LMG27198_38450</name>
</gene>
<dbReference type="GO" id="GO:0046872">
    <property type="term" value="F:metal ion binding"/>
    <property type="evidence" value="ECO:0007669"/>
    <property type="project" value="InterPro"/>
</dbReference>